<feature type="transmembrane region" description="Helical" evidence="1">
    <location>
        <begin position="23"/>
        <end position="41"/>
    </location>
</feature>
<evidence type="ECO:0000313" key="2">
    <source>
        <dbReference type="EMBL" id="MDJ1172696.1"/>
    </source>
</evidence>
<sequence>MYSQKESDPKLHSFISNIAKRKTIIFVFVMVLLTLLILKWQNWIHPGYLTRDPSAILEAPFYIGIISNIGILMWCASTSICFFTFAITRKHSTAMMSSFLLGSGAINCLLLFDDFFLLHEEVFPGYLYNYLYTSEKRVVAIYLMFGLWYAWKNRKIILKTRFLLLIIAISCFLLSVVCDQATSYFPEAWVKDGTKIIIEDGFKFLGIVSFIYYYINFCFDYINQVFGHKGEGRIN</sequence>
<gene>
    <name evidence="2" type="ORF">PMG25_01150</name>
</gene>
<keyword evidence="3" id="KW-1185">Reference proteome</keyword>
<feature type="transmembrane region" description="Helical" evidence="1">
    <location>
        <begin position="99"/>
        <end position="118"/>
    </location>
</feature>
<feature type="transmembrane region" description="Helical" evidence="1">
    <location>
        <begin position="202"/>
        <end position="222"/>
    </location>
</feature>
<keyword evidence="1" id="KW-1133">Transmembrane helix</keyword>
<evidence type="ECO:0000256" key="1">
    <source>
        <dbReference type="SAM" id="Phobius"/>
    </source>
</evidence>
<proteinExistence type="predicted"/>
<protein>
    <submittedName>
        <fullName evidence="2">Uncharacterized protein</fullName>
    </submittedName>
</protein>
<feature type="transmembrane region" description="Helical" evidence="1">
    <location>
        <begin position="61"/>
        <end position="87"/>
    </location>
</feature>
<name>A0ABT7B0L0_9CYAN</name>
<evidence type="ECO:0000313" key="3">
    <source>
        <dbReference type="Proteomes" id="UP001235849"/>
    </source>
</evidence>
<keyword evidence="1" id="KW-0812">Transmembrane</keyword>
<organism evidence="2 3">
    <name type="scientific">Roseofilum capinflatum BLCC-M114</name>
    <dbReference type="NCBI Taxonomy" id="3022440"/>
    <lineage>
        <taxon>Bacteria</taxon>
        <taxon>Bacillati</taxon>
        <taxon>Cyanobacteriota</taxon>
        <taxon>Cyanophyceae</taxon>
        <taxon>Desertifilales</taxon>
        <taxon>Desertifilaceae</taxon>
        <taxon>Roseofilum</taxon>
        <taxon>Roseofilum capinflatum</taxon>
    </lineage>
</organism>
<feature type="transmembrane region" description="Helical" evidence="1">
    <location>
        <begin position="162"/>
        <end position="182"/>
    </location>
</feature>
<feature type="transmembrane region" description="Helical" evidence="1">
    <location>
        <begin position="130"/>
        <end position="150"/>
    </location>
</feature>
<dbReference type="EMBL" id="JAQOSO010000003">
    <property type="protein sequence ID" value="MDJ1172696.1"/>
    <property type="molecule type" value="Genomic_DNA"/>
</dbReference>
<dbReference type="Proteomes" id="UP001235849">
    <property type="component" value="Unassembled WGS sequence"/>
</dbReference>
<reference evidence="2 3" key="1">
    <citation type="submission" date="2023-01" db="EMBL/GenBank/DDBJ databases">
        <title>Novel diversity within Roseofilum (Cyanobacteria; Desertifilaceae) from marine benthic mats with descriptions of four novel species.</title>
        <authorList>
            <person name="Wang Y."/>
            <person name="Berthold D.E."/>
            <person name="Hu J."/>
            <person name="Lefler F.W."/>
            <person name="Laughinghouse H.D. IV."/>
        </authorList>
    </citation>
    <scope>NUCLEOTIDE SEQUENCE [LARGE SCALE GENOMIC DNA]</scope>
    <source>
        <strain evidence="2 3">BLCC-M114</strain>
    </source>
</reference>
<dbReference type="RefSeq" id="WP_283765078.1">
    <property type="nucleotide sequence ID" value="NZ_JAQOSO010000003.1"/>
</dbReference>
<comment type="caution">
    <text evidence="2">The sequence shown here is derived from an EMBL/GenBank/DDBJ whole genome shotgun (WGS) entry which is preliminary data.</text>
</comment>
<keyword evidence="1" id="KW-0472">Membrane</keyword>
<accession>A0ABT7B0L0</accession>